<comment type="catalytic activity">
    <reaction evidence="10">
        <text>an acyl phosphate + sn-glycerol 3-phosphate = a 1-acyl-sn-glycero-3-phosphate + phosphate</text>
        <dbReference type="Rhea" id="RHEA:34075"/>
        <dbReference type="ChEBI" id="CHEBI:43474"/>
        <dbReference type="ChEBI" id="CHEBI:57597"/>
        <dbReference type="ChEBI" id="CHEBI:57970"/>
        <dbReference type="ChEBI" id="CHEBI:59918"/>
        <dbReference type="EC" id="2.3.1.275"/>
    </reaction>
</comment>
<evidence type="ECO:0000256" key="1">
    <source>
        <dbReference type="ARBA" id="ARBA00022475"/>
    </source>
</evidence>
<dbReference type="GO" id="GO:0005886">
    <property type="term" value="C:plasma membrane"/>
    <property type="evidence" value="ECO:0007669"/>
    <property type="project" value="UniProtKB-SubCell"/>
</dbReference>
<evidence type="ECO:0000256" key="6">
    <source>
        <dbReference type="ARBA" id="ARBA00023098"/>
    </source>
</evidence>
<proteinExistence type="inferred from homology"/>
<comment type="subunit">
    <text evidence="10">Probably interacts with PlsX.</text>
</comment>
<organism evidence="11 12">
    <name type="scientific">Limihaloglobus sulfuriphilus</name>
    <dbReference type="NCBI Taxonomy" id="1851148"/>
    <lineage>
        <taxon>Bacteria</taxon>
        <taxon>Pseudomonadati</taxon>
        <taxon>Planctomycetota</taxon>
        <taxon>Phycisphaerae</taxon>
        <taxon>Sedimentisphaerales</taxon>
        <taxon>Sedimentisphaeraceae</taxon>
        <taxon>Limihaloglobus</taxon>
    </lineage>
</organism>
<comment type="pathway">
    <text evidence="10">Lipid metabolism; phospholipid metabolism.</text>
</comment>
<evidence type="ECO:0000256" key="8">
    <source>
        <dbReference type="ARBA" id="ARBA00023209"/>
    </source>
</evidence>
<dbReference type="GO" id="GO:0008654">
    <property type="term" value="P:phospholipid biosynthetic process"/>
    <property type="evidence" value="ECO:0007669"/>
    <property type="project" value="UniProtKB-UniRule"/>
</dbReference>
<keyword evidence="6 10" id="KW-0443">Lipid metabolism</keyword>
<dbReference type="OrthoDB" id="9777124at2"/>
<dbReference type="SMART" id="SM01207">
    <property type="entry name" value="G3P_acyltransf"/>
    <property type="match status" value="1"/>
</dbReference>
<evidence type="ECO:0000256" key="9">
    <source>
        <dbReference type="ARBA" id="ARBA00023264"/>
    </source>
</evidence>
<dbReference type="HAMAP" id="MF_01043">
    <property type="entry name" value="PlsY"/>
    <property type="match status" value="1"/>
</dbReference>
<dbReference type="EMBL" id="CP019646">
    <property type="protein sequence ID" value="AQQ71322.1"/>
    <property type="molecule type" value="Genomic_DNA"/>
</dbReference>
<evidence type="ECO:0000256" key="4">
    <source>
        <dbReference type="ARBA" id="ARBA00022692"/>
    </source>
</evidence>
<reference evidence="12" key="1">
    <citation type="submission" date="2017-02" db="EMBL/GenBank/DDBJ databases">
        <title>Comparative genomics and description of representatives of a novel lineage of planctomycetes thriving in anoxic sediments.</title>
        <authorList>
            <person name="Spring S."/>
            <person name="Bunk B."/>
            <person name="Sproer C."/>
        </authorList>
    </citation>
    <scope>NUCLEOTIDE SEQUENCE [LARGE SCALE GENOMIC DNA]</scope>
    <source>
        <strain evidence="12">SM-Chi-D1</strain>
    </source>
</reference>
<evidence type="ECO:0000256" key="2">
    <source>
        <dbReference type="ARBA" id="ARBA00022516"/>
    </source>
</evidence>
<feature type="transmembrane region" description="Helical" evidence="10">
    <location>
        <begin position="89"/>
        <end position="108"/>
    </location>
</feature>
<evidence type="ECO:0000256" key="7">
    <source>
        <dbReference type="ARBA" id="ARBA00023136"/>
    </source>
</evidence>
<keyword evidence="5 10" id="KW-1133">Transmembrane helix</keyword>
<evidence type="ECO:0000313" key="11">
    <source>
        <dbReference type="EMBL" id="AQQ71322.1"/>
    </source>
</evidence>
<comment type="subcellular location">
    <subcellularLocation>
        <location evidence="10">Cell membrane</location>
        <topology evidence="10">Multi-pass membrane protein</topology>
    </subcellularLocation>
</comment>
<dbReference type="PANTHER" id="PTHR30309">
    <property type="entry name" value="INNER MEMBRANE PROTEIN YGIH"/>
    <property type="match status" value="1"/>
</dbReference>
<evidence type="ECO:0000256" key="3">
    <source>
        <dbReference type="ARBA" id="ARBA00022679"/>
    </source>
</evidence>
<keyword evidence="12" id="KW-1185">Reference proteome</keyword>
<keyword evidence="1 10" id="KW-1003">Cell membrane</keyword>
<feature type="transmembrane region" description="Helical" evidence="10">
    <location>
        <begin position="6"/>
        <end position="26"/>
    </location>
</feature>
<protein>
    <recommendedName>
        <fullName evidence="10">Glycerol-3-phosphate acyltransferase</fullName>
    </recommendedName>
    <alternativeName>
        <fullName evidence="10">Acyl-PO4 G3P acyltransferase</fullName>
    </alternativeName>
    <alternativeName>
        <fullName evidence="10">Acyl-phosphate--glycerol-3-phosphate acyltransferase</fullName>
    </alternativeName>
    <alternativeName>
        <fullName evidence="10">G3P acyltransferase</fullName>
        <shortName evidence="10">GPAT</shortName>
        <ecNumber evidence="10">2.3.1.275</ecNumber>
    </alternativeName>
    <alternativeName>
        <fullName evidence="10">Lysophosphatidic acid synthase</fullName>
        <shortName evidence="10">LPA synthase</shortName>
    </alternativeName>
</protein>
<accession>A0A1Q2MGB6</accession>
<dbReference type="AlphaFoldDB" id="A0A1Q2MGB6"/>
<feature type="transmembrane region" description="Helical" evidence="10">
    <location>
        <begin position="120"/>
        <end position="142"/>
    </location>
</feature>
<name>A0A1Q2MGB6_9BACT</name>
<dbReference type="NCBIfam" id="TIGR00023">
    <property type="entry name" value="glycerol-3-phosphate 1-O-acyltransferase PlsY"/>
    <property type="match status" value="1"/>
</dbReference>
<keyword evidence="2 10" id="KW-0444">Lipid biosynthesis</keyword>
<evidence type="ECO:0000256" key="10">
    <source>
        <dbReference type="HAMAP-Rule" id="MF_01043"/>
    </source>
</evidence>
<feature type="transmembrane region" description="Helical" evidence="10">
    <location>
        <begin position="148"/>
        <end position="171"/>
    </location>
</feature>
<comment type="function">
    <text evidence="10">Catalyzes the transfer of an acyl group from acyl-phosphate (acyl-PO(4)) to glycerol-3-phosphate (G3P) to form lysophosphatidic acid (LPA). This enzyme utilizes acyl-phosphate as fatty acyl donor, but not acyl-CoA or acyl-ACP.</text>
</comment>
<evidence type="ECO:0000256" key="5">
    <source>
        <dbReference type="ARBA" id="ARBA00022989"/>
    </source>
</evidence>
<keyword evidence="11" id="KW-0012">Acyltransferase</keyword>
<keyword evidence="4 10" id="KW-0812">Transmembrane</keyword>
<dbReference type="InterPro" id="IPR003811">
    <property type="entry name" value="G3P_acylTferase_PlsY"/>
</dbReference>
<dbReference type="GO" id="GO:0043772">
    <property type="term" value="F:acyl-phosphate glycerol-3-phosphate acyltransferase activity"/>
    <property type="evidence" value="ECO:0007669"/>
    <property type="project" value="UniProtKB-UniRule"/>
</dbReference>
<keyword evidence="7 10" id="KW-0472">Membrane</keyword>
<keyword evidence="8 10" id="KW-0594">Phospholipid biosynthesis</keyword>
<dbReference type="UniPathway" id="UPA00085"/>
<dbReference type="RefSeq" id="WP_146683509.1">
    <property type="nucleotide sequence ID" value="NZ_CP019646.1"/>
</dbReference>
<dbReference type="KEGG" id="pbas:SMSP2_01693"/>
<dbReference type="PANTHER" id="PTHR30309:SF0">
    <property type="entry name" value="GLYCEROL-3-PHOSPHATE ACYLTRANSFERASE-RELATED"/>
    <property type="match status" value="1"/>
</dbReference>
<dbReference type="Pfam" id="PF02660">
    <property type="entry name" value="G3P_acyltransf"/>
    <property type="match status" value="1"/>
</dbReference>
<feature type="transmembrane region" description="Helical" evidence="10">
    <location>
        <begin position="178"/>
        <end position="195"/>
    </location>
</feature>
<keyword evidence="3 10" id="KW-0808">Transferase</keyword>
<dbReference type="STRING" id="1851148.SMSP2_01693"/>
<dbReference type="Proteomes" id="UP000188181">
    <property type="component" value="Chromosome"/>
</dbReference>
<dbReference type="EC" id="2.3.1.275" evidence="10"/>
<gene>
    <name evidence="10 11" type="primary">plsY</name>
    <name evidence="11" type="ORF">SMSP2_01693</name>
</gene>
<comment type="similarity">
    <text evidence="10">Belongs to the PlsY family.</text>
</comment>
<feature type="transmembrane region" description="Helical" evidence="10">
    <location>
        <begin position="54"/>
        <end position="77"/>
    </location>
</feature>
<evidence type="ECO:0000313" key="12">
    <source>
        <dbReference type="Proteomes" id="UP000188181"/>
    </source>
</evidence>
<keyword evidence="9 10" id="KW-1208">Phospholipid metabolism</keyword>
<sequence length="226" mass="24602">MNTIQYILVLAAAYFIGAVPFGFLIARSKGIDLRKVGSGNIGATNLGRALGKKWAVVCFFLDVAKGLIPVLAGRALVTENPTALELLQWMTIGCAAVLGHIYPVYIGFKGGKGVATSLGFVLGIWPYLTIPGFIGFAVWLATLKISHYVSLSSILAAIIMPIILACGIIILDEWKIENLWPLIVISTLMAMLITYRHRDNLKRIAAGTETRVFEGKEKRNLNINTL</sequence>